<gene>
    <name evidence="2" type="ORF">A8C75_16045</name>
</gene>
<accession>A0A1A9F1T5</accession>
<evidence type="ECO:0000256" key="1">
    <source>
        <dbReference type="SAM" id="MobiDB-lite"/>
    </source>
</evidence>
<dbReference type="AlphaFoldDB" id="A0A1A9F1T5"/>
<sequence>MDAEPPMRHRDVPFLILKAGARKIGPARSEKASAGAFFKVESLCLLYFGRSKKSESPKRAKPGLSDNGNTS</sequence>
<dbReference type="Proteomes" id="UP000078070">
    <property type="component" value="Chromosome"/>
</dbReference>
<keyword evidence="3" id="KW-1185">Reference proteome</keyword>
<proteinExistence type="predicted"/>
<name>A0A1A9F1T5_9GAMM</name>
<protein>
    <submittedName>
        <fullName evidence="2">Uncharacterized protein</fullName>
    </submittedName>
</protein>
<dbReference type="EMBL" id="CP015839">
    <property type="protein sequence ID" value="ANG63838.1"/>
    <property type="molecule type" value="Genomic_DNA"/>
</dbReference>
<feature type="region of interest" description="Disordered" evidence="1">
    <location>
        <begin position="52"/>
        <end position="71"/>
    </location>
</feature>
<dbReference type="KEGG" id="mars:A8C75_16045"/>
<reference evidence="3" key="1">
    <citation type="submission" date="2016-05" db="EMBL/GenBank/DDBJ databases">
        <authorList>
            <person name="Baek K."/>
            <person name="Yang S.-J."/>
        </authorList>
    </citation>
    <scope>NUCLEOTIDE SEQUENCE [LARGE SCALE GENOMIC DNA]</scope>
    <source>
        <strain evidence="3">ST58-10</strain>
    </source>
</reference>
<organism evidence="2 3">
    <name type="scientific">Marinobacterium aestuarii</name>
    <dbReference type="NCBI Taxonomy" id="1821621"/>
    <lineage>
        <taxon>Bacteria</taxon>
        <taxon>Pseudomonadati</taxon>
        <taxon>Pseudomonadota</taxon>
        <taxon>Gammaproteobacteria</taxon>
        <taxon>Oceanospirillales</taxon>
        <taxon>Oceanospirillaceae</taxon>
        <taxon>Marinobacterium</taxon>
    </lineage>
</organism>
<reference evidence="2 3" key="2">
    <citation type="journal article" date="2018" name="Int. J. Syst. Evol. Microbiol.">
        <title>Marinobacterium aestuarii sp. nov., a benzene-degrading marine bacterium isolated from estuary sediment.</title>
        <authorList>
            <person name="Bae S.S."/>
            <person name="Jung J."/>
            <person name="Chung D."/>
            <person name="Baek K."/>
        </authorList>
    </citation>
    <scope>NUCLEOTIDE SEQUENCE [LARGE SCALE GENOMIC DNA]</scope>
    <source>
        <strain evidence="2 3">ST58-10</strain>
    </source>
</reference>
<evidence type="ECO:0000313" key="3">
    <source>
        <dbReference type="Proteomes" id="UP000078070"/>
    </source>
</evidence>
<evidence type="ECO:0000313" key="2">
    <source>
        <dbReference type="EMBL" id="ANG63838.1"/>
    </source>
</evidence>